<keyword evidence="1" id="KW-0547">Nucleotide-binding</keyword>
<evidence type="ECO:0000256" key="2">
    <source>
        <dbReference type="SAM" id="MobiDB-lite"/>
    </source>
</evidence>
<dbReference type="EMBL" id="CAXAMM010026668">
    <property type="protein sequence ID" value="CAK9059351.1"/>
    <property type="molecule type" value="Genomic_DNA"/>
</dbReference>
<evidence type="ECO:0000256" key="1">
    <source>
        <dbReference type="PROSITE-ProRule" id="PRU10141"/>
    </source>
</evidence>
<feature type="compositionally biased region" description="Pro residues" evidence="2">
    <location>
        <begin position="51"/>
        <end position="61"/>
    </location>
</feature>
<feature type="binding site" evidence="1">
    <location>
        <position position="114"/>
    </location>
    <ligand>
        <name>ATP</name>
        <dbReference type="ChEBI" id="CHEBI:30616"/>
    </ligand>
</feature>
<dbReference type="Proteomes" id="UP001642464">
    <property type="component" value="Unassembled WGS sequence"/>
</dbReference>
<feature type="non-terminal residue" evidence="3">
    <location>
        <position position="1"/>
    </location>
</feature>
<keyword evidence="4" id="KW-1185">Reference proteome</keyword>
<name>A0ABP0N6U4_9DINO</name>
<dbReference type="PROSITE" id="PS00107">
    <property type="entry name" value="PROTEIN_KINASE_ATP"/>
    <property type="match status" value="1"/>
</dbReference>
<proteinExistence type="predicted"/>
<keyword evidence="1" id="KW-0067">ATP-binding</keyword>
<dbReference type="InterPro" id="IPR017441">
    <property type="entry name" value="Protein_kinase_ATP_BS"/>
</dbReference>
<evidence type="ECO:0000313" key="4">
    <source>
        <dbReference type="Proteomes" id="UP001642464"/>
    </source>
</evidence>
<evidence type="ECO:0000313" key="3">
    <source>
        <dbReference type="EMBL" id="CAK9059351.1"/>
    </source>
</evidence>
<sequence length="120" mass="12508">PSIPRAALAPEASTRPVATARCSSPVAQAPLAGPGPLPAPATPKVMSPRKLLPPGPSPSRPRPTSKEEEPAEVTVAGLRVRRKALLGRGSFSEVWSGEVLGSKTELALKDIVCKSKVWCP</sequence>
<organism evidence="3 4">
    <name type="scientific">Durusdinium trenchii</name>
    <dbReference type="NCBI Taxonomy" id="1381693"/>
    <lineage>
        <taxon>Eukaryota</taxon>
        <taxon>Sar</taxon>
        <taxon>Alveolata</taxon>
        <taxon>Dinophyceae</taxon>
        <taxon>Suessiales</taxon>
        <taxon>Symbiodiniaceae</taxon>
        <taxon>Durusdinium</taxon>
    </lineage>
</organism>
<gene>
    <name evidence="3" type="ORF">SCF082_LOCUS31451</name>
</gene>
<accession>A0ABP0N6U4</accession>
<protein>
    <submittedName>
        <fullName evidence="3">Uncharacterized protein</fullName>
    </submittedName>
</protein>
<feature type="region of interest" description="Disordered" evidence="2">
    <location>
        <begin position="1"/>
        <end position="73"/>
    </location>
</feature>
<reference evidence="3 4" key="1">
    <citation type="submission" date="2024-02" db="EMBL/GenBank/DDBJ databases">
        <authorList>
            <person name="Chen Y."/>
            <person name="Shah S."/>
            <person name="Dougan E. K."/>
            <person name="Thang M."/>
            <person name="Chan C."/>
        </authorList>
    </citation>
    <scope>NUCLEOTIDE SEQUENCE [LARGE SCALE GENOMIC DNA]</scope>
</reference>
<comment type="caution">
    <text evidence="3">The sequence shown here is derived from an EMBL/GenBank/DDBJ whole genome shotgun (WGS) entry which is preliminary data.</text>
</comment>